<protein>
    <recommendedName>
        <fullName evidence="1">DUF5666 domain-containing protein</fullName>
    </recommendedName>
</protein>
<feature type="domain" description="DUF5666" evidence="1">
    <location>
        <begin position="200"/>
        <end position="243"/>
    </location>
</feature>
<dbReference type="RefSeq" id="WP_123400660.1">
    <property type="nucleotide sequence ID" value="NZ_RJVI01000001.1"/>
</dbReference>
<name>A0A3N1Y8B9_9GAMM</name>
<feature type="domain" description="DUF5666" evidence="1">
    <location>
        <begin position="435"/>
        <end position="486"/>
    </location>
</feature>
<evidence type="ECO:0000313" key="2">
    <source>
        <dbReference type="EMBL" id="ROR35010.1"/>
    </source>
</evidence>
<feature type="domain" description="DUF5666" evidence="1">
    <location>
        <begin position="116"/>
        <end position="184"/>
    </location>
</feature>
<dbReference type="InterPro" id="IPR043724">
    <property type="entry name" value="DUF5666"/>
</dbReference>
<dbReference type="EMBL" id="RJVI01000001">
    <property type="protein sequence ID" value="ROR35010.1"/>
    <property type="molecule type" value="Genomic_DNA"/>
</dbReference>
<evidence type="ECO:0000259" key="1">
    <source>
        <dbReference type="Pfam" id="PF18914"/>
    </source>
</evidence>
<feature type="domain" description="DUF5666" evidence="1">
    <location>
        <begin position="366"/>
        <end position="404"/>
    </location>
</feature>
<evidence type="ECO:0000313" key="3">
    <source>
        <dbReference type="Proteomes" id="UP000276634"/>
    </source>
</evidence>
<dbReference type="OrthoDB" id="5622949at2"/>
<proteinExistence type="predicted"/>
<reference evidence="2 3" key="1">
    <citation type="submission" date="2018-11" db="EMBL/GenBank/DDBJ databases">
        <title>Genomic Encyclopedia of Type Strains, Phase IV (KMG-IV): sequencing the most valuable type-strain genomes for metagenomic binning, comparative biology and taxonomic classification.</title>
        <authorList>
            <person name="Goeker M."/>
        </authorList>
    </citation>
    <scope>NUCLEOTIDE SEQUENCE [LARGE SCALE GENOMIC DNA]</scope>
    <source>
        <strain evidence="2 3">DSM 100275</strain>
    </source>
</reference>
<keyword evidence="3" id="KW-1185">Reference proteome</keyword>
<feature type="domain" description="DUF5666" evidence="1">
    <location>
        <begin position="271"/>
        <end position="338"/>
    </location>
</feature>
<dbReference type="AlphaFoldDB" id="A0A3N1Y8B9"/>
<sequence>MSRLHRIARMITAAAALGVLTSCGGGGGAALLLGGGGIGGTGISFGPILLIGSVKVNGVTFQTPEAEVFVEGQSVGKGDAVVKARLKEGMVVTVDGDIETATSGKALEVRFDRLIEGPLEGAPGNGVITVLGQTVVLDANVFVYRDNGPGDPFHTASAADLAPGQRVEISGLLSASGPVLATYVRILDDHFDPAEDVEVTGRVTATGSGTITLGGLTVHLPPAAPVIAVGDTVEVKGTVDGAGPPYTAVTATAVALEDPVTADPDDDAEIEGFVTATEDSDADGLPDAFTLHTGNRVVVATGTAFEHGTAADLVPNARVEVEGVVGADGTTVTADKVEFKETRIRIEATLAGDPAAGPVTFFGGALTVEADDLTELEGGPADGDYVKLSARRLEDGTLVATEIEKKSDTAPPCGIAGEEVELQGVAQGLPPAGTAAGDFTVEGVKVVFDAATAFEPPDLLARAADGDLVKVKGCWDGAAIAADEIELED</sequence>
<comment type="caution">
    <text evidence="2">The sequence shown here is derived from an EMBL/GenBank/DDBJ whole genome shotgun (WGS) entry which is preliminary data.</text>
</comment>
<accession>A0A3N1Y8B9</accession>
<dbReference type="Proteomes" id="UP000276634">
    <property type="component" value="Unassembled WGS sequence"/>
</dbReference>
<gene>
    <name evidence="2" type="ORF">EDC57_0927</name>
</gene>
<organism evidence="2 3">
    <name type="scientific">Inmirania thermothiophila</name>
    <dbReference type="NCBI Taxonomy" id="1750597"/>
    <lineage>
        <taxon>Bacteria</taxon>
        <taxon>Pseudomonadati</taxon>
        <taxon>Pseudomonadota</taxon>
        <taxon>Gammaproteobacteria</taxon>
        <taxon>Chromatiales</taxon>
        <taxon>Ectothiorhodospiraceae</taxon>
        <taxon>Inmirania</taxon>
    </lineage>
</organism>
<dbReference type="Pfam" id="PF18914">
    <property type="entry name" value="DUF5666"/>
    <property type="match status" value="5"/>
</dbReference>
<dbReference type="PROSITE" id="PS51257">
    <property type="entry name" value="PROKAR_LIPOPROTEIN"/>
    <property type="match status" value="1"/>
</dbReference>